<keyword evidence="1" id="KW-0812">Transmembrane</keyword>
<name>A0ABU1BND7_9BURK</name>
<gene>
    <name evidence="2" type="ORF">Q8A64_08810</name>
</gene>
<feature type="transmembrane region" description="Helical" evidence="1">
    <location>
        <begin position="47"/>
        <end position="69"/>
    </location>
</feature>
<dbReference type="Proteomes" id="UP001225596">
    <property type="component" value="Unassembled WGS sequence"/>
</dbReference>
<dbReference type="EMBL" id="JAUYVH010000004">
    <property type="protein sequence ID" value="MDQ9170510.1"/>
    <property type="molecule type" value="Genomic_DNA"/>
</dbReference>
<sequence length="79" mass="8909">MTRLIMVVLWPSFLVAIVAEGFFFSLFDPADLTLDGAEIDMPVLGVYTLGFFFFWTFCALASMLTCYLLEVKNTKKPAL</sequence>
<evidence type="ECO:0000313" key="3">
    <source>
        <dbReference type="Proteomes" id="UP001225596"/>
    </source>
</evidence>
<comment type="caution">
    <text evidence="2">The sequence shown here is derived from an EMBL/GenBank/DDBJ whole genome shotgun (WGS) entry which is preliminary data.</text>
</comment>
<accession>A0ABU1BND7</accession>
<keyword evidence="1" id="KW-0472">Membrane</keyword>
<evidence type="ECO:0000313" key="2">
    <source>
        <dbReference type="EMBL" id="MDQ9170510.1"/>
    </source>
</evidence>
<keyword evidence="1" id="KW-1133">Transmembrane helix</keyword>
<evidence type="ECO:0000256" key="1">
    <source>
        <dbReference type="SAM" id="Phobius"/>
    </source>
</evidence>
<evidence type="ECO:0008006" key="4">
    <source>
        <dbReference type="Google" id="ProtNLM"/>
    </source>
</evidence>
<protein>
    <recommendedName>
        <fullName evidence="4">Transmembrane protein</fullName>
    </recommendedName>
</protein>
<reference evidence="2 3" key="1">
    <citation type="submission" date="2023-08" db="EMBL/GenBank/DDBJ databases">
        <title>Oxalobacteraceae gen .nov., isolated from river sludge outside the plant.</title>
        <authorList>
            <person name="Zhao S.Y."/>
        </authorList>
    </citation>
    <scope>NUCLEOTIDE SEQUENCE [LARGE SCALE GENOMIC DNA]</scope>
    <source>
        <strain evidence="2 3">R-40</strain>
    </source>
</reference>
<feature type="transmembrane region" description="Helical" evidence="1">
    <location>
        <begin position="7"/>
        <end position="27"/>
    </location>
</feature>
<proteinExistence type="predicted"/>
<keyword evidence="3" id="KW-1185">Reference proteome</keyword>
<dbReference type="RefSeq" id="WP_338436443.1">
    <property type="nucleotide sequence ID" value="NZ_JAUYVH010000004.1"/>
</dbReference>
<organism evidence="2 3">
    <name type="scientific">Keguizhuia sedimenti</name>
    <dbReference type="NCBI Taxonomy" id="3064264"/>
    <lineage>
        <taxon>Bacteria</taxon>
        <taxon>Pseudomonadati</taxon>
        <taxon>Pseudomonadota</taxon>
        <taxon>Betaproteobacteria</taxon>
        <taxon>Burkholderiales</taxon>
        <taxon>Oxalobacteraceae</taxon>
        <taxon>Keguizhuia</taxon>
    </lineage>
</organism>